<name>A0AB72X147_9RALS</name>
<keyword evidence="3" id="KW-1185">Reference proteome</keyword>
<dbReference type="Proteomes" id="UP001189225">
    <property type="component" value="Unassembled WGS sequence"/>
</dbReference>
<evidence type="ECO:0000313" key="2">
    <source>
        <dbReference type="EMBL" id="CAJ0737701.1"/>
    </source>
</evidence>
<comment type="caution">
    <text evidence="2">The sequence shown here is derived from an EMBL/GenBank/DDBJ whole genome shotgun (WGS) entry which is preliminary data.</text>
</comment>
<evidence type="ECO:0008006" key="4">
    <source>
        <dbReference type="Google" id="ProtNLM"/>
    </source>
</evidence>
<proteinExistence type="predicted"/>
<feature type="region of interest" description="Disordered" evidence="1">
    <location>
        <begin position="135"/>
        <end position="160"/>
    </location>
</feature>
<dbReference type="EMBL" id="CATWHI010000001">
    <property type="protein sequence ID" value="CAJ0737701.1"/>
    <property type="molecule type" value="Genomic_DNA"/>
</dbReference>
<accession>A0AB72X147</accession>
<evidence type="ECO:0000256" key="1">
    <source>
        <dbReference type="SAM" id="MobiDB-lite"/>
    </source>
</evidence>
<sequence length="177" mass="18280">MTVKMTVDKLGAVIKSIADLAAKEVLVGVPEARGERRDDEPINNAAIGYIMETGSPVNNIPARPHLVPGIKDAQAPIADALGGGVSAALSGQAPGVTKALNKAGIIGQNAVRAKITEGPFVPLAEATLRARARRGRSGAAKELASRAAGNAPDNSNAKPLIDTGQYRQAITYVVRDK</sequence>
<dbReference type="AlphaFoldDB" id="A0AB72X147"/>
<reference evidence="2 3" key="1">
    <citation type="submission" date="2023-07" db="EMBL/GenBank/DDBJ databases">
        <authorList>
            <person name="Peeters C."/>
        </authorList>
    </citation>
    <scope>NUCLEOTIDE SEQUENCE [LARGE SCALE GENOMIC DNA]</scope>
    <source>
        <strain evidence="2 3">R-16034</strain>
    </source>
</reference>
<evidence type="ECO:0000313" key="3">
    <source>
        <dbReference type="Proteomes" id="UP001189225"/>
    </source>
</evidence>
<gene>
    <name evidence="2" type="ORF">R16034_00817</name>
</gene>
<dbReference type="RefSeq" id="WP_012762633.1">
    <property type="nucleotide sequence ID" value="NZ_CATWHI010000001.1"/>
</dbReference>
<protein>
    <recommendedName>
        <fullName evidence="4">Bacteriophage protein</fullName>
    </recommendedName>
</protein>
<organism evidence="2 3">
    <name type="scientific">Ralstonia edaphi</name>
    <dbReference type="NCBI Taxonomy" id="3058599"/>
    <lineage>
        <taxon>Bacteria</taxon>
        <taxon>Pseudomonadati</taxon>
        <taxon>Pseudomonadota</taxon>
        <taxon>Betaproteobacteria</taxon>
        <taxon>Burkholderiales</taxon>
        <taxon>Burkholderiaceae</taxon>
        <taxon>Ralstonia</taxon>
    </lineage>
</organism>